<evidence type="ECO:0000313" key="2">
    <source>
        <dbReference type="Proteomes" id="UP000814033"/>
    </source>
</evidence>
<keyword evidence="2" id="KW-1185">Reference proteome</keyword>
<evidence type="ECO:0000313" key="1">
    <source>
        <dbReference type="EMBL" id="KAI0048757.1"/>
    </source>
</evidence>
<dbReference type="Proteomes" id="UP000814033">
    <property type="component" value="Unassembled WGS sequence"/>
</dbReference>
<sequence>LDTSIDPSTLCPYCDEVLPPVLTPHFHSLLATAKRKSYAEPRPGNARGLKAPLGAFVAVCRRHRFEAHEVPKARARGWPTKIDFERLRERVERLARGFSKLVNGDAQTREQSTYWSAVMAEVQAKGSRAVAGLKGQFESFEKTQPGYYGELGSMVLHQTIYNLYPPSSFDAQSIAPLTPPEFIQRILVPETAVALIMEDTAQSRSDAMQTMHESATYGVAMFPDDAEGG</sequence>
<reference evidence="1" key="2">
    <citation type="journal article" date="2022" name="New Phytol.">
        <title>Evolutionary transition to the ectomycorrhizal habit in the genomes of a hyperdiverse lineage of mushroom-forming fungi.</title>
        <authorList>
            <person name="Looney B."/>
            <person name="Miyauchi S."/>
            <person name="Morin E."/>
            <person name="Drula E."/>
            <person name="Courty P.E."/>
            <person name="Kohler A."/>
            <person name="Kuo A."/>
            <person name="LaButti K."/>
            <person name="Pangilinan J."/>
            <person name="Lipzen A."/>
            <person name="Riley R."/>
            <person name="Andreopoulos W."/>
            <person name="He G."/>
            <person name="Johnson J."/>
            <person name="Nolan M."/>
            <person name="Tritt A."/>
            <person name="Barry K.W."/>
            <person name="Grigoriev I.V."/>
            <person name="Nagy L.G."/>
            <person name="Hibbett D."/>
            <person name="Henrissat B."/>
            <person name="Matheny P.B."/>
            <person name="Labbe J."/>
            <person name="Martin F.M."/>
        </authorList>
    </citation>
    <scope>NUCLEOTIDE SEQUENCE</scope>
    <source>
        <strain evidence="1">FP105234-sp</strain>
    </source>
</reference>
<gene>
    <name evidence="1" type="ORF">FA95DRAFT_1468791</name>
</gene>
<feature type="non-terminal residue" evidence="1">
    <location>
        <position position="1"/>
    </location>
</feature>
<reference evidence="1" key="1">
    <citation type="submission" date="2021-02" db="EMBL/GenBank/DDBJ databases">
        <authorList>
            <consortium name="DOE Joint Genome Institute"/>
            <person name="Ahrendt S."/>
            <person name="Looney B.P."/>
            <person name="Miyauchi S."/>
            <person name="Morin E."/>
            <person name="Drula E."/>
            <person name="Courty P.E."/>
            <person name="Chicoki N."/>
            <person name="Fauchery L."/>
            <person name="Kohler A."/>
            <person name="Kuo A."/>
            <person name="Labutti K."/>
            <person name="Pangilinan J."/>
            <person name="Lipzen A."/>
            <person name="Riley R."/>
            <person name="Andreopoulos W."/>
            <person name="He G."/>
            <person name="Johnson J."/>
            <person name="Barry K.W."/>
            <person name="Grigoriev I.V."/>
            <person name="Nagy L."/>
            <person name="Hibbett D."/>
            <person name="Henrissat B."/>
            <person name="Matheny P.B."/>
            <person name="Labbe J."/>
            <person name="Martin F."/>
        </authorList>
    </citation>
    <scope>NUCLEOTIDE SEQUENCE</scope>
    <source>
        <strain evidence="1">FP105234-sp</strain>
    </source>
</reference>
<protein>
    <submittedName>
        <fullName evidence="1">Uncharacterized protein</fullName>
    </submittedName>
</protein>
<dbReference type="EMBL" id="MU275882">
    <property type="protein sequence ID" value="KAI0048757.1"/>
    <property type="molecule type" value="Genomic_DNA"/>
</dbReference>
<feature type="non-terminal residue" evidence="1">
    <location>
        <position position="229"/>
    </location>
</feature>
<accession>A0ACB8RY57</accession>
<organism evidence="1 2">
    <name type="scientific">Auriscalpium vulgare</name>
    <dbReference type="NCBI Taxonomy" id="40419"/>
    <lineage>
        <taxon>Eukaryota</taxon>
        <taxon>Fungi</taxon>
        <taxon>Dikarya</taxon>
        <taxon>Basidiomycota</taxon>
        <taxon>Agaricomycotina</taxon>
        <taxon>Agaricomycetes</taxon>
        <taxon>Russulales</taxon>
        <taxon>Auriscalpiaceae</taxon>
        <taxon>Auriscalpium</taxon>
    </lineage>
</organism>
<name>A0ACB8RY57_9AGAM</name>
<proteinExistence type="predicted"/>
<comment type="caution">
    <text evidence="1">The sequence shown here is derived from an EMBL/GenBank/DDBJ whole genome shotgun (WGS) entry which is preliminary data.</text>
</comment>